<evidence type="ECO:0000259" key="2">
    <source>
        <dbReference type="Pfam" id="PF01814"/>
    </source>
</evidence>
<gene>
    <name evidence="3" type="ORF">PV05_03166</name>
</gene>
<name>A0A0D2C1M9_9EURO</name>
<dbReference type="PANTHER" id="PTHR38048">
    <property type="entry name" value="EXPRESSED PROTEIN"/>
    <property type="match status" value="1"/>
</dbReference>
<accession>A0A0D2C1M9</accession>
<dbReference type="InterPro" id="IPR053206">
    <property type="entry name" value="Dimeric_xanthone_biosynth"/>
</dbReference>
<protein>
    <recommendedName>
        <fullName evidence="2">Hemerythrin-like domain-containing protein</fullName>
    </recommendedName>
</protein>
<organism evidence="3 4">
    <name type="scientific">Exophiala xenobiotica</name>
    <dbReference type="NCBI Taxonomy" id="348802"/>
    <lineage>
        <taxon>Eukaryota</taxon>
        <taxon>Fungi</taxon>
        <taxon>Dikarya</taxon>
        <taxon>Ascomycota</taxon>
        <taxon>Pezizomycotina</taxon>
        <taxon>Eurotiomycetes</taxon>
        <taxon>Chaetothyriomycetidae</taxon>
        <taxon>Chaetothyriales</taxon>
        <taxon>Herpotrichiellaceae</taxon>
        <taxon>Exophiala</taxon>
    </lineage>
</organism>
<evidence type="ECO:0000313" key="4">
    <source>
        <dbReference type="Proteomes" id="UP000054342"/>
    </source>
</evidence>
<dbReference type="PANTHER" id="PTHR38048:SF2">
    <property type="entry name" value="HEMERYTHRIN-LIKE DOMAIN-CONTAINING PROTEIN"/>
    <property type="match status" value="1"/>
</dbReference>
<keyword evidence="4" id="KW-1185">Reference proteome</keyword>
<dbReference type="RefSeq" id="XP_013319250.1">
    <property type="nucleotide sequence ID" value="XM_013463796.1"/>
</dbReference>
<feature type="domain" description="Hemerythrin-like" evidence="2">
    <location>
        <begin position="106"/>
        <end position="225"/>
    </location>
</feature>
<evidence type="ECO:0000256" key="1">
    <source>
        <dbReference type="SAM" id="MobiDB-lite"/>
    </source>
</evidence>
<feature type="compositionally biased region" description="Low complexity" evidence="1">
    <location>
        <begin position="33"/>
        <end position="67"/>
    </location>
</feature>
<dbReference type="Gene3D" id="1.20.120.520">
    <property type="entry name" value="nmb1532 protein domain like"/>
    <property type="match status" value="1"/>
</dbReference>
<dbReference type="STRING" id="348802.A0A0D2C1M9"/>
<sequence length="324" mass="36755">MPANMNTAKEPRSKSPTYSHLLYISDAERQVYTTSSSPSLRSSHSMRSNRSASSRSTTSTRGTSRMSINAPRFADDHYPLITTIHPETVPECVPKAHAALWCARQMAQIHNTIIRALNSSWNHAVSIQPSTQEAADFLFFNQQICSTLEHHHKAEDDYLFPTIEKMLNRPGAMEGNSKGHESFVEGLAIYQKYVFLTKPSEYNGVTLRHIIESFAPDMIQHLHDEIPTLVSLHKLDSKALMKVWKHAEHLATMDTDLYAVAPWMLGCQDKSFTIDGHRPDFPEIPWILEVVARSWFARRYAGAWKFCPSDLSGRRRQITVESSA</sequence>
<evidence type="ECO:0000313" key="3">
    <source>
        <dbReference type="EMBL" id="KIW58666.1"/>
    </source>
</evidence>
<dbReference type="InterPro" id="IPR012312">
    <property type="entry name" value="Hemerythrin-like"/>
</dbReference>
<dbReference type="OrthoDB" id="58416at2759"/>
<feature type="region of interest" description="Disordered" evidence="1">
    <location>
        <begin position="33"/>
        <end position="68"/>
    </location>
</feature>
<reference evidence="3 4" key="1">
    <citation type="submission" date="2015-01" db="EMBL/GenBank/DDBJ databases">
        <title>The Genome Sequence of Exophiala xenobiotica CBS118157.</title>
        <authorList>
            <consortium name="The Broad Institute Genomics Platform"/>
            <person name="Cuomo C."/>
            <person name="de Hoog S."/>
            <person name="Gorbushina A."/>
            <person name="Stielow B."/>
            <person name="Teixiera M."/>
            <person name="Abouelleil A."/>
            <person name="Chapman S.B."/>
            <person name="Priest M."/>
            <person name="Young S.K."/>
            <person name="Wortman J."/>
            <person name="Nusbaum C."/>
            <person name="Birren B."/>
        </authorList>
    </citation>
    <scope>NUCLEOTIDE SEQUENCE [LARGE SCALE GENOMIC DNA]</scope>
    <source>
        <strain evidence="3 4">CBS 118157</strain>
    </source>
</reference>
<dbReference type="Pfam" id="PF01814">
    <property type="entry name" value="Hemerythrin"/>
    <property type="match status" value="1"/>
</dbReference>
<dbReference type="EMBL" id="KN847318">
    <property type="protein sequence ID" value="KIW58666.1"/>
    <property type="molecule type" value="Genomic_DNA"/>
</dbReference>
<proteinExistence type="predicted"/>
<dbReference type="AlphaFoldDB" id="A0A0D2C1M9"/>
<dbReference type="GeneID" id="25325074"/>
<dbReference type="HOGENOM" id="CLU_066708_0_1_1"/>
<dbReference type="Proteomes" id="UP000054342">
    <property type="component" value="Unassembled WGS sequence"/>
</dbReference>